<dbReference type="RefSeq" id="WP_119335978.1">
    <property type="nucleotide sequence ID" value="NZ_AP018558.1"/>
</dbReference>
<evidence type="ECO:0000256" key="5">
    <source>
        <dbReference type="ARBA" id="ARBA00022884"/>
    </source>
</evidence>
<dbReference type="PANTHER" id="PTHR33992:SF1">
    <property type="entry name" value="RIBONUCLEASE P PROTEIN COMPONENT"/>
    <property type="match status" value="1"/>
</dbReference>
<dbReference type="GO" id="GO:0042781">
    <property type="term" value="F:3'-tRNA processing endoribonuclease activity"/>
    <property type="evidence" value="ECO:0007669"/>
    <property type="project" value="TreeGrafter"/>
</dbReference>
<dbReference type="GO" id="GO:0004526">
    <property type="term" value="F:ribonuclease P activity"/>
    <property type="evidence" value="ECO:0007669"/>
    <property type="project" value="UniProtKB-UniRule"/>
</dbReference>
<comment type="subunit">
    <text evidence="6">Consists of a catalytic RNA component (M1 or rnpB) and a protein subunit.</text>
</comment>
<dbReference type="GO" id="GO:0030677">
    <property type="term" value="C:ribonuclease P complex"/>
    <property type="evidence" value="ECO:0007669"/>
    <property type="project" value="TreeGrafter"/>
</dbReference>
<keyword evidence="1 6" id="KW-0819">tRNA processing</keyword>
<dbReference type="EC" id="3.1.26.5" evidence="6 7"/>
<comment type="function">
    <text evidence="6">RNaseP catalyzes the removal of the 5'-leader sequence from pre-tRNA to produce the mature 5'-terminus. It can also cleave other RNA substrates such as 4.5S RNA. The protein component plays an auxiliary but essential role in vivo by binding to the 5'-leader sequence and broadening the substrate specificity of the ribozyme.</text>
</comment>
<dbReference type="Pfam" id="PF00825">
    <property type="entry name" value="Ribonuclease_P"/>
    <property type="match status" value="1"/>
</dbReference>
<evidence type="ECO:0000313" key="9">
    <source>
        <dbReference type="Proteomes" id="UP000262004"/>
    </source>
</evidence>
<evidence type="ECO:0000256" key="2">
    <source>
        <dbReference type="ARBA" id="ARBA00022722"/>
    </source>
</evidence>
<gene>
    <name evidence="6" type="primary">rnpA</name>
    <name evidence="8" type="ORF">HPTL_2085</name>
</gene>
<evidence type="ECO:0000256" key="7">
    <source>
        <dbReference type="NCBIfam" id="TIGR00188"/>
    </source>
</evidence>
<accession>A0A2Z6E164</accession>
<dbReference type="SUPFAM" id="SSF54211">
    <property type="entry name" value="Ribosomal protein S5 domain 2-like"/>
    <property type="match status" value="1"/>
</dbReference>
<dbReference type="InterPro" id="IPR000100">
    <property type="entry name" value="RNase_P"/>
</dbReference>
<evidence type="ECO:0000256" key="1">
    <source>
        <dbReference type="ARBA" id="ARBA00022694"/>
    </source>
</evidence>
<evidence type="ECO:0000256" key="3">
    <source>
        <dbReference type="ARBA" id="ARBA00022759"/>
    </source>
</evidence>
<dbReference type="PANTHER" id="PTHR33992">
    <property type="entry name" value="RIBONUCLEASE P PROTEIN COMPONENT"/>
    <property type="match status" value="1"/>
</dbReference>
<evidence type="ECO:0000256" key="6">
    <source>
        <dbReference type="HAMAP-Rule" id="MF_00227"/>
    </source>
</evidence>
<dbReference type="GO" id="GO:0001682">
    <property type="term" value="P:tRNA 5'-leader removal"/>
    <property type="evidence" value="ECO:0007669"/>
    <property type="project" value="UniProtKB-UniRule"/>
</dbReference>
<dbReference type="InterPro" id="IPR020568">
    <property type="entry name" value="Ribosomal_Su5_D2-typ_SF"/>
</dbReference>
<reference evidence="8 9" key="1">
    <citation type="submission" date="2018-04" db="EMBL/GenBank/DDBJ databases">
        <title>Complete genome sequence of Hydrogenophilus thermoluteolus TH-1.</title>
        <authorList>
            <person name="Arai H."/>
        </authorList>
    </citation>
    <scope>NUCLEOTIDE SEQUENCE [LARGE SCALE GENOMIC DNA]</scope>
    <source>
        <strain evidence="8 9">TH-1</strain>
    </source>
</reference>
<keyword evidence="9" id="KW-1185">Reference proteome</keyword>
<dbReference type="EMBL" id="AP018558">
    <property type="protein sequence ID" value="BBD78339.1"/>
    <property type="molecule type" value="Genomic_DNA"/>
</dbReference>
<dbReference type="GO" id="GO:0000049">
    <property type="term" value="F:tRNA binding"/>
    <property type="evidence" value="ECO:0007669"/>
    <property type="project" value="UniProtKB-UniRule"/>
</dbReference>
<protein>
    <recommendedName>
        <fullName evidence="6 7">Ribonuclease P protein component</fullName>
        <shortName evidence="6">RNase P protein</shortName>
        <shortName evidence="6">RNaseP protein</shortName>
        <ecNumber evidence="6 7">3.1.26.5</ecNumber>
    </recommendedName>
    <alternativeName>
        <fullName evidence="6">Protein C5</fullName>
    </alternativeName>
</protein>
<proteinExistence type="inferred from homology"/>
<evidence type="ECO:0000256" key="4">
    <source>
        <dbReference type="ARBA" id="ARBA00022801"/>
    </source>
</evidence>
<keyword evidence="3 6" id="KW-0255">Endonuclease</keyword>
<dbReference type="KEGG" id="htl:HPTL_2085"/>
<dbReference type="Gene3D" id="3.30.230.10">
    <property type="match status" value="1"/>
</dbReference>
<keyword evidence="2 6" id="KW-0540">Nuclease</keyword>
<name>A0A2Z6E164_HYDTE</name>
<dbReference type="NCBIfam" id="TIGR00188">
    <property type="entry name" value="rnpA"/>
    <property type="match status" value="1"/>
</dbReference>
<dbReference type="OrthoDB" id="398329at2"/>
<dbReference type="Proteomes" id="UP000262004">
    <property type="component" value="Chromosome"/>
</dbReference>
<keyword evidence="5 6" id="KW-0694">RNA-binding</keyword>
<organism evidence="8 9">
    <name type="scientific">Hydrogenophilus thermoluteolus</name>
    <name type="common">Pseudomonas hydrogenothermophila</name>
    <dbReference type="NCBI Taxonomy" id="297"/>
    <lineage>
        <taxon>Bacteria</taxon>
        <taxon>Pseudomonadati</taxon>
        <taxon>Pseudomonadota</taxon>
        <taxon>Hydrogenophilia</taxon>
        <taxon>Hydrogenophilales</taxon>
        <taxon>Hydrogenophilaceae</taxon>
        <taxon>Hydrogenophilus</taxon>
    </lineage>
</organism>
<dbReference type="HAMAP" id="MF_00227">
    <property type="entry name" value="RNase_P"/>
    <property type="match status" value="1"/>
</dbReference>
<dbReference type="InterPro" id="IPR014721">
    <property type="entry name" value="Ribsml_uS5_D2-typ_fold_subgr"/>
</dbReference>
<keyword evidence="4 6" id="KW-0378">Hydrolase</keyword>
<evidence type="ECO:0000313" key="8">
    <source>
        <dbReference type="EMBL" id="BBD78339.1"/>
    </source>
</evidence>
<comment type="catalytic activity">
    <reaction evidence="6">
        <text>Endonucleolytic cleavage of RNA, removing 5'-extranucleotides from tRNA precursor.</text>
        <dbReference type="EC" id="3.1.26.5"/>
    </reaction>
</comment>
<sequence length="134" mass="15384">MSAPGARFPRAARLTKPSHFAAVFAARQKLCGRFFCVHWRENGLPHARLGLVVAKRVAKRAVRRNWLKRQIREIFRVWPGRSVGVDLVVRVTRPTHDATRRMLRAELEVLFARLLMRLLHSEPAARPCTVDSRG</sequence>
<dbReference type="AlphaFoldDB" id="A0A2Z6E164"/>
<comment type="similarity">
    <text evidence="6">Belongs to the RnpA family.</text>
</comment>